<dbReference type="InterPro" id="IPR050807">
    <property type="entry name" value="TransReg_Diox_bact_type"/>
</dbReference>
<evidence type="ECO:0000313" key="3">
    <source>
        <dbReference type="EMBL" id="TKH18973.1"/>
    </source>
</evidence>
<dbReference type="PANTHER" id="PTHR46797:SF1">
    <property type="entry name" value="METHYLPHOSPHONATE SYNTHASE"/>
    <property type="match status" value="1"/>
</dbReference>
<dbReference type="GO" id="GO:0003677">
    <property type="term" value="F:DNA binding"/>
    <property type="evidence" value="ECO:0007669"/>
    <property type="project" value="UniProtKB-KW"/>
</dbReference>
<gene>
    <name evidence="3" type="ORF">FC694_03115</name>
</gene>
<evidence type="ECO:0000256" key="1">
    <source>
        <dbReference type="ARBA" id="ARBA00023125"/>
    </source>
</evidence>
<dbReference type="CDD" id="cd00093">
    <property type="entry name" value="HTH_XRE"/>
    <property type="match status" value="1"/>
</dbReference>
<proteinExistence type="predicted"/>
<reference evidence="3 4" key="1">
    <citation type="journal article" date="2019" name="Environ. Microbiol.">
        <title>An active ?-lactamase is a part of an orchestrated cell wall stress resistance network of Bacillus subtilis and related rhizosphere species.</title>
        <authorList>
            <person name="Bucher T."/>
            <person name="Keren-Paz A."/>
            <person name="Hausser J."/>
            <person name="Olender T."/>
            <person name="Cytryn E."/>
            <person name="Kolodkin-Gal I."/>
        </authorList>
    </citation>
    <scope>NUCLEOTIDE SEQUENCE [LARGE SCALE GENOMIC DNA]</scope>
    <source>
        <strain evidence="3 4">I71</strain>
    </source>
</reference>
<dbReference type="Pfam" id="PF01381">
    <property type="entry name" value="HTH_3"/>
    <property type="match status" value="1"/>
</dbReference>
<dbReference type="Gene3D" id="1.10.260.40">
    <property type="entry name" value="lambda repressor-like DNA-binding domains"/>
    <property type="match status" value="1"/>
</dbReference>
<dbReference type="InterPro" id="IPR010982">
    <property type="entry name" value="Lambda_DNA-bd_dom_sf"/>
</dbReference>
<dbReference type="GO" id="GO:0005829">
    <property type="term" value="C:cytosol"/>
    <property type="evidence" value="ECO:0007669"/>
    <property type="project" value="TreeGrafter"/>
</dbReference>
<name>A0A4U2N3L5_9BACI</name>
<protein>
    <submittedName>
        <fullName evidence="3">Helix-turn-helix transcriptional regulator</fullName>
    </submittedName>
</protein>
<keyword evidence="1" id="KW-0238">DNA-binding</keyword>
<dbReference type="GO" id="GO:0003700">
    <property type="term" value="F:DNA-binding transcription factor activity"/>
    <property type="evidence" value="ECO:0007669"/>
    <property type="project" value="TreeGrafter"/>
</dbReference>
<feature type="domain" description="HTH cro/C1-type" evidence="2">
    <location>
        <begin position="5"/>
        <end position="59"/>
    </location>
</feature>
<dbReference type="AlphaFoldDB" id="A0A4U2N3L5"/>
<dbReference type="EMBL" id="SZOM01000026">
    <property type="protein sequence ID" value="TKH18973.1"/>
    <property type="molecule type" value="Genomic_DNA"/>
</dbReference>
<dbReference type="Proteomes" id="UP000306037">
    <property type="component" value="Unassembled WGS sequence"/>
</dbReference>
<comment type="caution">
    <text evidence="3">The sequence shown here is derived from an EMBL/GenBank/DDBJ whole genome shotgun (WGS) entry which is preliminary data.</text>
</comment>
<dbReference type="SMART" id="SM00530">
    <property type="entry name" value="HTH_XRE"/>
    <property type="match status" value="1"/>
</dbReference>
<dbReference type="PANTHER" id="PTHR46797">
    <property type="entry name" value="HTH-TYPE TRANSCRIPTIONAL REGULATOR"/>
    <property type="match status" value="1"/>
</dbReference>
<dbReference type="RefSeq" id="WP_137050894.1">
    <property type="nucleotide sequence ID" value="NZ_SZOM01000026.1"/>
</dbReference>
<dbReference type="SUPFAM" id="SSF47413">
    <property type="entry name" value="lambda repressor-like DNA-binding domains"/>
    <property type="match status" value="1"/>
</dbReference>
<organism evidence="3 4">
    <name type="scientific">Bacillus wiedmannii</name>
    <dbReference type="NCBI Taxonomy" id="1890302"/>
    <lineage>
        <taxon>Bacteria</taxon>
        <taxon>Bacillati</taxon>
        <taxon>Bacillota</taxon>
        <taxon>Bacilli</taxon>
        <taxon>Bacillales</taxon>
        <taxon>Bacillaceae</taxon>
        <taxon>Bacillus</taxon>
        <taxon>Bacillus cereus group</taxon>
    </lineage>
</organism>
<evidence type="ECO:0000313" key="4">
    <source>
        <dbReference type="Proteomes" id="UP000306037"/>
    </source>
</evidence>
<accession>A0A4U2N3L5</accession>
<dbReference type="PROSITE" id="PS50943">
    <property type="entry name" value="HTH_CROC1"/>
    <property type="match status" value="1"/>
</dbReference>
<sequence length="142" mass="16829">MLNRIKEVRKLHGDTLKSLAQKINYDYSNLSKIERGVYDPSISILKKIANIYGVSVQYLIGYEREEREEREEHMETQFICDLERYAEESLNRYIFTLDDQTLTEEEMVLIIDVIRTLRQSVSRVKSSKFSKTKKKEFPDTLP</sequence>
<evidence type="ECO:0000259" key="2">
    <source>
        <dbReference type="PROSITE" id="PS50943"/>
    </source>
</evidence>
<dbReference type="InterPro" id="IPR001387">
    <property type="entry name" value="Cro/C1-type_HTH"/>
</dbReference>